<dbReference type="InterPro" id="IPR013106">
    <property type="entry name" value="Ig_V-set"/>
</dbReference>
<accession>A0A671VDH4</accession>
<reference evidence="2" key="1">
    <citation type="submission" date="2021-04" db="EMBL/GenBank/DDBJ databases">
        <authorList>
            <consortium name="Wellcome Sanger Institute Data Sharing"/>
        </authorList>
    </citation>
    <scope>NUCLEOTIDE SEQUENCE [LARGE SCALE GENOMIC DNA]</scope>
</reference>
<reference evidence="2" key="3">
    <citation type="submission" date="2025-09" db="UniProtKB">
        <authorList>
            <consortium name="Ensembl"/>
        </authorList>
    </citation>
    <scope>IDENTIFICATION</scope>
</reference>
<dbReference type="InterPro" id="IPR013783">
    <property type="entry name" value="Ig-like_fold"/>
</dbReference>
<proteinExistence type="predicted"/>
<evidence type="ECO:0000313" key="3">
    <source>
        <dbReference type="Proteomes" id="UP000472265"/>
    </source>
</evidence>
<dbReference type="InParanoid" id="A0A671VDH4"/>
<dbReference type="SUPFAM" id="SSF48726">
    <property type="entry name" value="Immunoglobulin"/>
    <property type="match status" value="1"/>
</dbReference>
<evidence type="ECO:0000313" key="2">
    <source>
        <dbReference type="Ensembl" id="ENSSAUP00010024943.1"/>
    </source>
</evidence>
<evidence type="ECO:0000259" key="1">
    <source>
        <dbReference type="PROSITE" id="PS50835"/>
    </source>
</evidence>
<dbReference type="Proteomes" id="UP000472265">
    <property type="component" value="Chromosome 10"/>
</dbReference>
<dbReference type="InterPro" id="IPR007110">
    <property type="entry name" value="Ig-like_dom"/>
</dbReference>
<organism evidence="2 3">
    <name type="scientific">Sparus aurata</name>
    <name type="common">Gilthead sea bream</name>
    <dbReference type="NCBI Taxonomy" id="8175"/>
    <lineage>
        <taxon>Eukaryota</taxon>
        <taxon>Metazoa</taxon>
        <taxon>Chordata</taxon>
        <taxon>Craniata</taxon>
        <taxon>Vertebrata</taxon>
        <taxon>Euteleostomi</taxon>
        <taxon>Actinopterygii</taxon>
        <taxon>Neopterygii</taxon>
        <taxon>Teleostei</taxon>
        <taxon>Neoteleostei</taxon>
        <taxon>Acanthomorphata</taxon>
        <taxon>Eupercaria</taxon>
        <taxon>Spariformes</taxon>
        <taxon>Sparidae</taxon>
        <taxon>Sparus</taxon>
    </lineage>
</organism>
<dbReference type="Gene3D" id="2.60.40.10">
    <property type="entry name" value="Immunoglobulins"/>
    <property type="match status" value="1"/>
</dbReference>
<dbReference type="GeneTree" id="ENSGT01100000266113"/>
<feature type="domain" description="Ig-like" evidence="1">
    <location>
        <begin position="13"/>
        <end position="113"/>
    </location>
</feature>
<dbReference type="SMART" id="SM00409">
    <property type="entry name" value="IG"/>
    <property type="match status" value="1"/>
</dbReference>
<keyword evidence="3" id="KW-1185">Reference proteome</keyword>
<dbReference type="Pfam" id="PF07686">
    <property type="entry name" value="V-set"/>
    <property type="match status" value="1"/>
</dbReference>
<dbReference type="Ensembl" id="ENSSAUT00010026346.1">
    <property type="protein sequence ID" value="ENSSAUP00010024943.1"/>
    <property type="gene ID" value="ENSSAUG00010010919.1"/>
</dbReference>
<dbReference type="InterPro" id="IPR036179">
    <property type="entry name" value="Ig-like_dom_sf"/>
</dbReference>
<reference evidence="2" key="2">
    <citation type="submission" date="2025-08" db="UniProtKB">
        <authorList>
            <consortium name="Ensembl"/>
        </authorList>
    </citation>
    <scope>IDENTIFICATION</scope>
</reference>
<sequence>MNRGSRSLRGAHEGEQVTLRCYYKTAGGQVEALRWEKNGVTVLEVNLSTGEITNGTGFEGKRLSPAGATEGDFSLTWDQAQLQDEGDYFCSVRSKGVRMGWGDPAAARLKVIKKHLDPTTPRPPQNVSLTAHSRPAPCLTCSVSVSWCPTSSECDVLFVSSLWLIREPLEKGWRLGPLSSLQQL</sequence>
<dbReference type="AlphaFoldDB" id="A0A671VDH4"/>
<protein>
    <recommendedName>
        <fullName evidence="1">Ig-like domain-containing protein</fullName>
    </recommendedName>
</protein>
<name>A0A671VDH4_SPAAU</name>
<dbReference type="PROSITE" id="PS50835">
    <property type="entry name" value="IG_LIKE"/>
    <property type="match status" value="1"/>
</dbReference>
<dbReference type="InterPro" id="IPR003599">
    <property type="entry name" value="Ig_sub"/>
</dbReference>